<proteinExistence type="predicted"/>
<gene>
    <name evidence="1" type="primary">jg5531</name>
    <name evidence="1" type="ORF">PAEG_LOCUS26721</name>
</gene>
<dbReference type="Proteomes" id="UP000838756">
    <property type="component" value="Unassembled WGS sequence"/>
</dbReference>
<evidence type="ECO:0000313" key="2">
    <source>
        <dbReference type="Proteomes" id="UP000838756"/>
    </source>
</evidence>
<name>A0A8S4SLW7_9NEOP</name>
<reference evidence="1" key="1">
    <citation type="submission" date="2022-03" db="EMBL/GenBank/DDBJ databases">
        <authorList>
            <person name="Lindestad O."/>
        </authorList>
    </citation>
    <scope>NUCLEOTIDE SEQUENCE</scope>
</reference>
<organism evidence="1 2">
    <name type="scientific">Pararge aegeria aegeria</name>
    <dbReference type="NCBI Taxonomy" id="348720"/>
    <lineage>
        <taxon>Eukaryota</taxon>
        <taxon>Metazoa</taxon>
        <taxon>Ecdysozoa</taxon>
        <taxon>Arthropoda</taxon>
        <taxon>Hexapoda</taxon>
        <taxon>Insecta</taxon>
        <taxon>Pterygota</taxon>
        <taxon>Neoptera</taxon>
        <taxon>Endopterygota</taxon>
        <taxon>Lepidoptera</taxon>
        <taxon>Glossata</taxon>
        <taxon>Ditrysia</taxon>
        <taxon>Papilionoidea</taxon>
        <taxon>Nymphalidae</taxon>
        <taxon>Satyrinae</taxon>
        <taxon>Satyrini</taxon>
        <taxon>Parargina</taxon>
        <taxon>Pararge</taxon>
    </lineage>
</organism>
<dbReference type="EMBL" id="CAKXAJ010026429">
    <property type="protein sequence ID" value="CAH2268361.1"/>
    <property type="molecule type" value="Genomic_DNA"/>
</dbReference>
<sequence>MIITKNVNKIMEKIHRKRSSVTKVQKPTKTDDKPSYKRRFRFSVNYRDEFPRLIRIKIPSREGKITGKRAPGRQRENWFDDMSEWTGHTYSKLKNMAQ</sequence>
<dbReference type="AlphaFoldDB" id="A0A8S4SLW7"/>
<accession>A0A8S4SLW7</accession>
<protein>
    <submittedName>
        <fullName evidence="1">Jg5531 protein</fullName>
    </submittedName>
</protein>
<evidence type="ECO:0000313" key="1">
    <source>
        <dbReference type="EMBL" id="CAH2268361.1"/>
    </source>
</evidence>
<keyword evidence="2" id="KW-1185">Reference proteome</keyword>
<dbReference type="OrthoDB" id="8161169at2759"/>
<comment type="caution">
    <text evidence="1">The sequence shown here is derived from an EMBL/GenBank/DDBJ whole genome shotgun (WGS) entry which is preliminary data.</text>
</comment>